<proteinExistence type="predicted"/>
<keyword evidence="1" id="KW-0472">Membrane</keyword>
<dbReference type="PATRIC" id="fig|1193502.14.peg.2627"/>
<feature type="transmembrane region" description="Helical" evidence="1">
    <location>
        <begin position="24"/>
        <end position="45"/>
    </location>
</feature>
<dbReference type="EMBL" id="CP017111">
    <property type="protein sequence ID" value="AOO66353.1"/>
    <property type="molecule type" value="Genomic_DNA"/>
</dbReference>
<evidence type="ECO:0000256" key="1">
    <source>
        <dbReference type="SAM" id="Phobius"/>
    </source>
</evidence>
<gene>
    <name evidence="2" type="ORF">SHALO_2594</name>
</gene>
<protein>
    <recommendedName>
        <fullName evidence="4">Methyl-accepting chemotaxis protein</fullName>
    </recommendedName>
</protein>
<dbReference type="KEGG" id="shal:SHALO_2594"/>
<keyword evidence="1" id="KW-1133">Transmembrane helix</keyword>
<evidence type="ECO:0000313" key="2">
    <source>
        <dbReference type="EMBL" id="AOO66353.1"/>
    </source>
</evidence>
<reference evidence="3" key="1">
    <citation type="submission" date="2016-08" db="EMBL/GenBank/DDBJ databases">
        <title>Complete genome sequence of the organohalide-respiring Epsilonproteobacterium Sulfurospirillum halorespirans.</title>
        <authorList>
            <person name="Goris T."/>
            <person name="Zimmermann J."/>
            <person name="Schenz B."/>
            <person name="Lemos M."/>
            <person name="Hackermueller J."/>
            <person name="Diekert G."/>
        </authorList>
    </citation>
    <scope>NUCLEOTIDE SEQUENCE [LARGE SCALE GENOMIC DNA]</scope>
    <source>
        <strain>DSM 13726</strain>
        <strain evidence="3">PCE-M2</strain>
    </source>
</reference>
<keyword evidence="3" id="KW-1185">Reference proteome</keyword>
<evidence type="ECO:0008006" key="4">
    <source>
        <dbReference type="Google" id="ProtNLM"/>
    </source>
</evidence>
<dbReference type="STRING" id="1193502.SHALO_2594"/>
<feature type="transmembrane region" description="Helical" evidence="1">
    <location>
        <begin position="305"/>
        <end position="324"/>
    </location>
</feature>
<name>A0A1D7TMZ5_9BACT</name>
<dbReference type="Proteomes" id="UP000094609">
    <property type="component" value="Chromosome"/>
</dbReference>
<organism evidence="2 3">
    <name type="scientific">Sulfurospirillum halorespirans DSM 13726</name>
    <dbReference type="NCBI Taxonomy" id="1193502"/>
    <lineage>
        <taxon>Bacteria</taxon>
        <taxon>Pseudomonadati</taxon>
        <taxon>Campylobacterota</taxon>
        <taxon>Epsilonproteobacteria</taxon>
        <taxon>Campylobacterales</taxon>
        <taxon>Sulfurospirillaceae</taxon>
        <taxon>Sulfurospirillum</taxon>
    </lineage>
</organism>
<sequence length="325" mass="36437">MEKIMFSMILKLQALFEKLKKRKALWFTTITTMALLGVLSTLYYLNSMPHRATKNLYESTNTSYFNDLDSKINDSLFNLEIIGSMLLSNPDFKVALSLQDNIPAMMEKLNTFDTHLRVVAKNDVTLEIYTKNLVKIASSSSTPILTPDVYDSEELQKVVTSNQPLSGIGYEDGQVFLRALFPIPNGILEIKRPADFLFDTYAASGKIFQILLDKDTLDMKKLQSFKYQKIGKNEVSVQSKVDNEFSQKIADLDFEKIIADKYLLTDDYFILAKPLLSSSDKKVGVIIVGESLAKENGLPKMIKKISTGLTTAALGLVVALLVLMI</sequence>
<keyword evidence="1" id="KW-0812">Transmembrane</keyword>
<dbReference type="AlphaFoldDB" id="A0A1D7TMZ5"/>
<evidence type="ECO:0000313" key="3">
    <source>
        <dbReference type="Proteomes" id="UP000094609"/>
    </source>
</evidence>
<accession>A0A1D7TMZ5</accession>